<comment type="caution">
    <text evidence="1">The sequence shown here is derived from an EMBL/GenBank/DDBJ whole genome shotgun (WGS) entry which is preliminary data.</text>
</comment>
<evidence type="ECO:0000313" key="1">
    <source>
        <dbReference type="EMBL" id="KAF7814371.1"/>
    </source>
</evidence>
<dbReference type="EMBL" id="JAAIUW010000009">
    <property type="protein sequence ID" value="KAF7814371.1"/>
    <property type="molecule type" value="Genomic_DNA"/>
</dbReference>
<gene>
    <name evidence="1" type="ORF">G2W53_028340</name>
</gene>
<accession>A0A834WCS3</accession>
<reference evidence="1" key="1">
    <citation type="submission" date="2020-09" db="EMBL/GenBank/DDBJ databases">
        <title>Genome-Enabled Discovery of Anthraquinone Biosynthesis in Senna tora.</title>
        <authorList>
            <person name="Kang S.-H."/>
            <person name="Pandey R.P."/>
            <person name="Lee C.-M."/>
            <person name="Sim J.-S."/>
            <person name="Jeong J.-T."/>
            <person name="Choi B.-S."/>
            <person name="Jung M."/>
            <person name="Ginzburg D."/>
            <person name="Zhao K."/>
            <person name="Won S.Y."/>
            <person name="Oh T.-J."/>
            <person name="Yu Y."/>
            <person name="Kim N.-H."/>
            <person name="Lee O.R."/>
            <person name="Lee T.-H."/>
            <person name="Bashyal P."/>
            <person name="Kim T.-S."/>
            <person name="Lee W.-H."/>
            <person name="Kawkins C."/>
            <person name="Kim C.-K."/>
            <person name="Kim J.S."/>
            <person name="Ahn B.O."/>
            <person name="Rhee S.Y."/>
            <person name="Sohng J.K."/>
        </authorList>
    </citation>
    <scope>NUCLEOTIDE SEQUENCE</scope>
    <source>
        <tissue evidence="1">Leaf</tissue>
    </source>
</reference>
<dbReference type="Proteomes" id="UP000634136">
    <property type="component" value="Unassembled WGS sequence"/>
</dbReference>
<name>A0A834WCS3_9FABA</name>
<organism evidence="1 2">
    <name type="scientific">Senna tora</name>
    <dbReference type="NCBI Taxonomy" id="362788"/>
    <lineage>
        <taxon>Eukaryota</taxon>
        <taxon>Viridiplantae</taxon>
        <taxon>Streptophyta</taxon>
        <taxon>Embryophyta</taxon>
        <taxon>Tracheophyta</taxon>
        <taxon>Spermatophyta</taxon>
        <taxon>Magnoliopsida</taxon>
        <taxon>eudicotyledons</taxon>
        <taxon>Gunneridae</taxon>
        <taxon>Pentapetalae</taxon>
        <taxon>rosids</taxon>
        <taxon>fabids</taxon>
        <taxon>Fabales</taxon>
        <taxon>Fabaceae</taxon>
        <taxon>Caesalpinioideae</taxon>
        <taxon>Cassia clade</taxon>
        <taxon>Senna</taxon>
    </lineage>
</organism>
<proteinExistence type="predicted"/>
<dbReference type="AlphaFoldDB" id="A0A834WCS3"/>
<evidence type="ECO:0000313" key="2">
    <source>
        <dbReference type="Proteomes" id="UP000634136"/>
    </source>
</evidence>
<keyword evidence="2" id="KW-1185">Reference proteome</keyword>
<protein>
    <submittedName>
        <fullName evidence="1">Uncharacterized protein</fullName>
    </submittedName>
</protein>
<sequence length="26" mass="3013">MALERLGWTNIWAISLRVGQIQPDPF</sequence>